<dbReference type="PROSITE" id="PS50109">
    <property type="entry name" value="HIS_KIN"/>
    <property type="match status" value="1"/>
</dbReference>
<dbReference type="InterPro" id="IPR011123">
    <property type="entry name" value="Y_Y_Y"/>
</dbReference>
<dbReference type="EMBL" id="MPPL01000001">
    <property type="protein sequence ID" value="OKS84644.1"/>
    <property type="molecule type" value="Genomic_DNA"/>
</dbReference>
<dbReference type="InterPro" id="IPR036890">
    <property type="entry name" value="HATPase_C_sf"/>
</dbReference>
<dbReference type="InterPro" id="IPR005467">
    <property type="entry name" value="His_kinase_dom"/>
</dbReference>
<dbReference type="EC" id="2.7.13.3" evidence="2"/>
<reference evidence="15 16" key="1">
    <citation type="submission" date="2016-11" db="EMBL/GenBank/DDBJ databases">
        <title>Whole Genome Sequencing of Mucilaginibacter polytrichastri RG4-7(T) isolated from the moss sample.</title>
        <authorList>
            <person name="Li Y."/>
        </authorList>
    </citation>
    <scope>NUCLEOTIDE SEQUENCE [LARGE SCALE GENOMIC DNA]</scope>
    <source>
        <strain evidence="15 16">RG4-7</strain>
    </source>
</reference>
<dbReference type="SUPFAM" id="SSF63829">
    <property type="entry name" value="Calcium-dependent phosphotriesterase"/>
    <property type="match status" value="3"/>
</dbReference>
<comment type="caution">
    <text evidence="15">The sequence shown here is derived from an EMBL/GenBank/DDBJ whole genome shotgun (WGS) entry which is preliminary data.</text>
</comment>
<name>A0A1Q5ZSA0_9SPHI</name>
<dbReference type="InterPro" id="IPR003661">
    <property type="entry name" value="HisK_dim/P_dom"/>
</dbReference>
<dbReference type="PROSITE" id="PS50110">
    <property type="entry name" value="RESPONSE_REGULATORY"/>
    <property type="match status" value="2"/>
</dbReference>
<dbReference type="Pfam" id="PF07495">
    <property type="entry name" value="Y_Y_Y"/>
    <property type="match status" value="1"/>
</dbReference>
<dbReference type="CDD" id="cd17546">
    <property type="entry name" value="REC_hyHK_CKI1_RcsC-like"/>
    <property type="match status" value="1"/>
</dbReference>
<evidence type="ECO:0000256" key="7">
    <source>
        <dbReference type="ARBA" id="ARBA00022840"/>
    </source>
</evidence>
<evidence type="ECO:0000256" key="1">
    <source>
        <dbReference type="ARBA" id="ARBA00000085"/>
    </source>
</evidence>
<dbReference type="FunFam" id="1.10.287.130:FF:000002">
    <property type="entry name" value="Two-component osmosensing histidine kinase"/>
    <property type="match status" value="1"/>
</dbReference>
<accession>A0A1Q5ZSA0</accession>
<dbReference type="PRINTS" id="PR00344">
    <property type="entry name" value="BCTRLSENSOR"/>
</dbReference>
<protein>
    <recommendedName>
        <fullName evidence="10">Sensory/regulatory protein RpfC</fullName>
        <ecNumber evidence="2">2.7.13.3</ecNumber>
    </recommendedName>
</protein>
<dbReference type="Pfam" id="PF07494">
    <property type="entry name" value="Reg_prop"/>
    <property type="match status" value="6"/>
</dbReference>
<keyword evidence="5" id="KW-0547">Nucleotide-binding</keyword>
<dbReference type="Pfam" id="PF00072">
    <property type="entry name" value="Response_reg"/>
    <property type="match status" value="2"/>
</dbReference>
<dbReference type="Gene3D" id="1.10.287.130">
    <property type="match status" value="1"/>
</dbReference>
<evidence type="ECO:0000256" key="8">
    <source>
        <dbReference type="ARBA" id="ARBA00023012"/>
    </source>
</evidence>
<evidence type="ECO:0000259" key="13">
    <source>
        <dbReference type="PROSITE" id="PS50109"/>
    </source>
</evidence>
<keyword evidence="4" id="KW-0808">Transferase</keyword>
<keyword evidence="12" id="KW-0175">Coiled coil</keyword>
<dbReference type="SUPFAM" id="SSF55874">
    <property type="entry name" value="ATPase domain of HSP90 chaperone/DNA topoisomerase II/histidine kinase"/>
    <property type="match status" value="1"/>
</dbReference>
<dbReference type="Proteomes" id="UP000186720">
    <property type="component" value="Unassembled WGS sequence"/>
</dbReference>
<evidence type="ECO:0000256" key="2">
    <source>
        <dbReference type="ARBA" id="ARBA00012438"/>
    </source>
</evidence>
<dbReference type="STRING" id="1302689.RG47T_0076"/>
<dbReference type="PANTHER" id="PTHR45339:SF1">
    <property type="entry name" value="HYBRID SIGNAL TRANSDUCTION HISTIDINE KINASE J"/>
    <property type="match status" value="1"/>
</dbReference>
<keyword evidence="6" id="KW-0418">Kinase</keyword>
<dbReference type="InterPro" id="IPR004358">
    <property type="entry name" value="Sig_transdc_His_kin-like_C"/>
</dbReference>
<evidence type="ECO:0000313" key="15">
    <source>
        <dbReference type="EMBL" id="OKS84644.1"/>
    </source>
</evidence>
<dbReference type="Pfam" id="PF02518">
    <property type="entry name" value="HATPase_c"/>
    <property type="match status" value="1"/>
</dbReference>
<dbReference type="Gene3D" id="3.30.565.10">
    <property type="entry name" value="Histidine kinase-like ATPase, C-terminal domain"/>
    <property type="match status" value="1"/>
</dbReference>
<comment type="subunit">
    <text evidence="9">At low DSF concentrations, interacts with RpfF.</text>
</comment>
<gene>
    <name evidence="15" type="ORF">RG47T_0076</name>
</gene>
<dbReference type="InterPro" id="IPR001789">
    <property type="entry name" value="Sig_transdc_resp-reg_receiver"/>
</dbReference>
<dbReference type="SUPFAM" id="SSF47384">
    <property type="entry name" value="Homodimeric domain of signal transducing histidine kinase"/>
    <property type="match status" value="1"/>
</dbReference>
<feature type="domain" description="Response regulatory" evidence="14">
    <location>
        <begin position="1098"/>
        <end position="1211"/>
    </location>
</feature>
<feature type="modified residue" description="4-aspartylphosphate" evidence="11">
    <location>
        <position position="1148"/>
    </location>
</feature>
<comment type="catalytic activity">
    <reaction evidence="1">
        <text>ATP + protein L-histidine = ADP + protein N-phospho-L-histidine.</text>
        <dbReference type="EC" id="2.7.13.3"/>
    </reaction>
</comment>
<dbReference type="InterPro" id="IPR011110">
    <property type="entry name" value="Reg_prop"/>
</dbReference>
<keyword evidence="3 11" id="KW-0597">Phosphoprotein</keyword>
<keyword evidence="16" id="KW-1185">Reference proteome</keyword>
<evidence type="ECO:0000256" key="11">
    <source>
        <dbReference type="PROSITE-ProRule" id="PRU00169"/>
    </source>
</evidence>
<evidence type="ECO:0000256" key="4">
    <source>
        <dbReference type="ARBA" id="ARBA00022679"/>
    </source>
</evidence>
<dbReference type="InterPro" id="IPR036097">
    <property type="entry name" value="HisK_dim/P_sf"/>
</dbReference>
<evidence type="ECO:0000259" key="14">
    <source>
        <dbReference type="PROSITE" id="PS50110"/>
    </source>
</evidence>
<dbReference type="CDD" id="cd00156">
    <property type="entry name" value="REC"/>
    <property type="match status" value="1"/>
</dbReference>
<dbReference type="CDD" id="cd16922">
    <property type="entry name" value="HATPase_EvgS-ArcB-TorS-like"/>
    <property type="match status" value="1"/>
</dbReference>
<dbReference type="Gene3D" id="3.40.50.2300">
    <property type="match status" value="2"/>
</dbReference>
<dbReference type="FunFam" id="3.30.565.10:FF:000010">
    <property type="entry name" value="Sensor histidine kinase RcsC"/>
    <property type="match status" value="1"/>
</dbReference>
<feature type="domain" description="Histidine kinase" evidence="13">
    <location>
        <begin position="857"/>
        <end position="1078"/>
    </location>
</feature>
<proteinExistence type="predicted"/>
<sequence>MWFGTRDGLNKYDGVRVIVYKNDPKNKASISDNLINCIYEDARHRLWIGTPYSLNRFDPVTNSFTKLNVPTRDGVTAISGYDSNHIWIGTLGGGIGLVDTRTGQIRHFKHQRGNKTSLSSDSINCFYQDSHKNLWVGTQNGLNILDGQKQTFKPYPIGGLGNNSNIVSIAGDHKNNLWLGINGTGAGVFDLVNKQIKLFTHNDNDAGSLSGNLVLEVVVDKKDNVWIGTVNQGMNLLNRANNTFYKYRPRPDNTGSLSNMTVSAICQDNQGDLWIGTHRGGVNLYTAEFDKFKLYRQGLDATTLSYNDVKAFFEDSKGNLWIGTDGGGLNLFDRETNLFKRYRYSPANAASLSGDAVQDIAQDAAGNLWVGTWGAGINLMDPKTGRFIRFRANRLDTNAISSDFLQKMYLDSKGNFWVATYYGGLNLLNPKTHRFKRITTAPDGKTKFIGNNVVSINEDEDNNVWFGTDDGGLNCYNLNTQRFAHYFNKEKKQTDSRVIFTDSKGRVWLGMAGLYLLDKQHHKFKLFTKKAGLCADFIKGITEDEQHDLWISTANGITRLNTQTGDCKQFNTYDGLQGIEFEANSYLKTRNGEMFFGGVKGFNRFYPNEIKINTFVPPVYITDFQVLNKTIVPGNKDSLLKTDISYTHKILLNYKQASVAFNFIALSYIISHNNEYKYQLVGLDSGWVKGGVERKASYTNLDPGTYTFHVKASNNDGIWNEVGASVTIVITPPFWATWWFRLLILLIIGAIVYSIYHYRLSAIEKQKAELKKQVAARTQEVMLKADELEAKSDELQLLNEELQVQSEELLSQSEELIAQAENMHELNNALVDQKQQERQAREEAEKANQAKSIFLATMSHEIRTPMNGVIGMASLLSETELSEEQREYTDTIINSGENLLTVINDILDFSKIESGNMDIEHEDFDLRSTVEEVMDIFAQKAAQQKIDLIYHLDEDVPMHIVGDSLRVKQVLINLINNALKFTQKGEIFIKAYIYKRVGEAVEIAFSVKDTGIGIPKEKISKLFKAFSQVDSSTTRKYGGTGLGLVICERLVHLMGGEIWALSKFGEGSEFSFTITTTRSKTPVTTPLICDLSTLRGLRVLIVDDNNTNLFILKTQLENWKLDPVTAVSAEDALQQLAGDSSFKLLITDMEMPLVDGVGLAKEVKVKYPGLPIVMLSSIGDETKSKFPGIFSSILVKPVKLHHLCQSISRAFNQNQVADLEVKTPNILSANFALEHPLRILIAEDNPINQKLIERVLAKLGFKPDMVQNGVEVLEQLKQHTYDMILMDIQMPEMDGLETTGHIRRLPGKQPYIVAMTANAMAEDREICMRAGMDDYISKPMKLEDLVNILKKNILA</sequence>
<dbReference type="GO" id="GO:0005524">
    <property type="term" value="F:ATP binding"/>
    <property type="evidence" value="ECO:0007669"/>
    <property type="project" value="UniProtKB-KW"/>
</dbReference>
<dbReference type="CDD" id="cd00082">
    <property type="entry name" value="HisKA"/>
    <property type="match status" value="1"/>
</dbReference>
<dbReference type="FunFam" id="2.60.40.10:FF:000791">
    <property type="entry name" value="Two-component system sensor histidine kinase/response regulator"/>
    <property type="match status" value="1"/>
</dbReference>
<dbReference type="InterPro" id="IPR015943">
    <property type="entry name" value="WD40/YVTN_repeat-like_dom_sf"/>
</dbReference>
<feature type="domain" description="Response regulatory" evidence="14">
    <location>
        <begin position="1238"/>
        <end position="1353"/>
    </location>
</feature>
<dbReference type="PANTHER" id="PTHR45339">
    <property type="entry name" value="HYBRID SIGNAL TRANSDUCTION HISTIDINE KINASE J"/>
    <property type="match status" value="1"/>
</dbReference>
<feature type="coiled-coil region" evidence="12">
    <location>
        <begin position="760"/>
        <end position="850"/>
    </location>
</feature>
<keyword evidence="8" id="KW-0902">Two-component regulatory system</keyword>
<evidence type="ECO:0000256" key="3">
    <source>
        <dbReference type="ARBA" id="ARBA00022553"/>
    </source>
</evidence>
<dbReference type="Gene3D" id="2.130.10.10">
    <property type="entry name" value="YVTN repeat-like/Quinoprotein amine dehydrogenase"/>
    <property type="match status" value="4"/>
</dbReference>
<dbReference type="SUPFAM" id="SSF52172">
    <property type="entry name" value="CheY-like"/>
    <property type="match status" value="2"/>
</dbReference>
<dbReference type="GO" id="GO:0000155">
    <property type="term" value="F:phosphorelay sensor kinase activity"/>
    <property type="evidence" value="ECO:0007669"/>
    <property type="project" value="InterPro"/>
</dbReference>
<dbReference type="InterPro" id="IPR013783">
    <property type="entry name" value="Ig-like_fold"/>
</dbReference>
<evidence type="ECO:0000256" key="9">
    <source>
        <dbReference type="ARBA" id="ARBA00064003"/>
    </source>
</evidence>
<dbReference type="SMART" id="SM00448">
    <property type="entry name" value="REC"/>
    <property type="match status" value="2"/>
</dbReference>
<organism evidence="15 16">
    <name type="scientific">Mucilaginibacter polytrichastri</name>
    <dbReference type="NCBI Taxonomy" id="1302689"/>
    <lineage>
        <taxon>Bacteria</taxon>
        <taxon>Pseudomonadati</taxon>
        <taxon>Bacteroidota</taxon>
        <taxon>Sphingobacteriia</taxon>
        <taxon>Sphingobacteriales</taxon>
        <taxon>Sphingobacteriaceae</taxon>
        <taxon>Mucilaginibacter</taxon>
    </lineage>
</organism>
<dbReference type="Gene3D" id="2.60.40.10">
    <property type="entry name" value="Immunoglobulins"/>
    <property type="match status" value="1"/>
</dbReference>
<evidence type="ECO:0000256" key="12">
    <source>
        <dbReference type="SAM" id="Coils"/>
    </source>
</evidence>
<dbReference type="CDD" id="cd00146">
    <property type="entry name" value="PKD"/>
    <property type="match status" value="1"/>
</dbReference>
<evidence type="ECO:0000256" key="10">
    <source>
        <dbReference type="ARBA" id="ARBA00068150"/>
    </source>
</evidence>
<feature type="modified residue" description="4-aspartylphosphate" evidence="11">
    <location>
        <position position="1287"/>
    </location>
</feature>
<evidence type="ECO:0000256" key="6">
    <source>
        <dbReference type="ARBA" id="ARBA00022777"/>
    </source>
</evidence>
<evidence type="ECO:0000313" key="16">
    <source>
        <dbReference type="Proteomes" id="UP000186720"/>
    </source>
</evidence>
<dbReference type="SMART" id="SM00387">
    <property type="entry name" value="HATPase_c"/>
    <property type="match status" value="1"/>
</dbReference>
<dbReference type="InterPro" id="IPR011006">
    <property type="entry name" value="CheY-like_superfamily"/>
</dbReference>
<evidence type="ECO:0000256" key="5">
    <source>
        <dbReference type="ARBA" id="ARBA00022741"/>
    </source>
</evidence>
<dbReference type="SMART" id="SM00388">
    <property type="entry name" value="HisKA"/>
    <property type="match status" value="1"/>
</dbReference>
<dbReference type="InterPro" id="IPR003594">
    <property type="entry name" value="HATPase_dom"/>
</dbReference>
<dbReference type="Pfam" id="PF00512">
    <property type="entry name" value="HisKA"/>
    <property type="match status" value="1"/>
</dbReference>
<keyword evidence="7" id="KW-0067">ATP-binding</keyword>